<feature type="region of interest" description="Disordered" evidence="2">
    <location>
        <begin position="1"/>
        <end position="27"/>
    </location>
</feature>
<keyword evidence="3" id="KW-1133">Transmembrane helix</keyword>
<gene>
    <name evidence="4" type="ORF">QBC40DRAFT_249455</name>
</gene>
<evidence type="ECO:0000313" key="5">
    <source>
        <dbReference type="Proteomes" id="UP001303160"/>
    </source>
</evidence>
<comment type="caution">
    <text evidence="4">The sequence shown here is derived from an EMBL/GenBank/DDBJ whole genome shotgun (WGS) entry which is preliminary data.</text>
</comment>
<dbReference type="Proteomes" id="UP001303160">
    <property type="component" value="Unassembled WGS sequence"/>
</dbReference>
<evidence type="ECO:0000256" key="2">
    <source>
        <dbReference type="SAM" id="MobiDB-lite"/>
    </source>
</evidence>
<keyword evidence="1" id="KW-0175">Coiled coil</keyword>
<reference evidence="4" key="2">
    <citation type="submission" date="2023-05" db="EMBL/GenBank/DDBJ databases">
        <authorList>
            <consortium name="Lawrence Berkeley National Laboratory"/>
            <person name="Steindorff A."/>
            <person name="Hensen N."/>
            <person name="Bonometti L."/>
            <person name="Westerberg I."/>
            <person name="Brannstrom I.O."/>
            <person name="Guillou S."/>
            <person name="Cros-Aarteil S."/>
            <person name="Calhoun S."/>
            <person name="Haridas S."/>
            <person name="Kuo A."/>
            <person name="Mondo S."/>
            <person name="Pangilinan J."/>
            <person name="Riley R."/>
            <person name="Labutti K."/>
            <person name="Andreopoulos B."/>
            <person name="Lipzen A."/>
            <person name="Chen C."/>
            <person name="Yanf M."/>
            <person name="Daum C."/>
            <person name="Ng V."/>
            <person name="Clum A."/>
            <person name="Ohm R."/>
            <person name="Martin F."/>
            <person name="Silar P."/>
            <person name="Natvig D."/>
            <person name="Lalanne C."/>
            <person name="Gautier V."/>
            <person name="Ament-Velasquez S.L."/>
            <person name="Kruys A."/>
            <person name="Hutchinson M.I."/>
            <person name="Powell A.J."/>
            <person name="Barry K."/>
            <person name="Miller A.N."/>
            <person name="Grigoriev I.V."/>
            <person name="Debuchy R."/>
            <person name="Gladieux P."/>
            <person name="Thoren M.H."/>
            <person name="Johannesson H."/>
        </authorList>
    </citation>
    <scope>NUCLEOTIDE SEQUENCE</scope>
    <source>
        <strain evidence="4">CBS 315.58</strain>
    </source>
</reference>
<evidence type="ECO:0000256" key="3">
    <source>
        <dbReference type="SAM" id="Phobius"/>
    </source>
</evidence>
<evidence type="ECO:0000313" key="4">
    <source>
        <dbReference type="EMBL" id="KAK4205066.1"/>
    </source>
</evidence>
<feature type="coiled-coil region" evidence="1">
    <location>
        <begin position="79"/>
        <end position="113"/>
    </location>
</feature>
<dbReference type="EMBL" id="MU863878">
    <property type="protein sequence ID" value="KAK4205066.1"/>
    <property type="molecule type" value="Genomic_DNA"/>
</dbReference>
<name>A0AAN6XST7_9PEZI</name>
<evidence type="ECO:0000256" key="1">
    <source>
        <dbReference type="SAM" id="Coils"/>
    </source>
</evidence>
<keyword evidence="5" id="KW-1185">Reference proteome</keyword>
<reference evidence="4" key="1">
    <citation type="journal article" date="2023" name="Mol. Phylogenet. Evol.">
        <title>Genome-scale phylogeny and comparative genomics of the fungal order Sordariales.</title>
        <authorList>
            <person name="Hensen N."/>
            <person name="Bonometti L."/>
            <person name="Westerberg I."/>
            <person name="Brannstrom I.O."/>
            <person name="Guillou S."/>
            <person name="Cros-Aarteil S."/>
            <person name="Calhoun S."/>
            <person name="Haridas S."/>
            <person name="Kuo A."/>
            <person name="Mondo S."/>
            <person name="Pangilinan J."/>
            <person name="Riley R."/>
            <person name="LaButti K."/>
            <person name="Andreopoulos B."/>
            <person name="Lipzen A."/>
            <person name="Chen C."/>
            <person name="Yan M."/>
            <person name="Daum C."/>
            <person name="Ng V."/>
            <person name="Clum A."/>
            <person name="Steindorff A."/>
            <person name="Ohm R.A."/>
            <person name="Martin F."/>
            <person name="Silar P."/>
            <person name="Natvig D.O."/>
            <person name="Lalanne C."/>
            <person name="Gautier V."/>
            <person name="Ament-Velasquez S.L."/>
            <person name="Kruys A."/>
            <person name="Hutchinson M.I."/>
            <person name="Powell A.J."/>
            <person name="Barry K."/>
            <person name="Miller A.N."/>
            <person name="Grigoriev I.V."/>
            <person name="Debuchy R."/>
            <person name="Gladieux P."/>
            <person name="Hiltunen Thoren M."/>
            <person name="Johannesson H."/>
        </authorList>
    </citation>
    <scope>NUCLEOTIDE SEQUENCE</scope>
    <source>
        <strain evidence="4">CBS 315.58</strain>
    </source>
</reference>
<proteinExistence type="predicted"/>
<sequence length="177" mass="20630">MGRNRGRAFEPKTGGDNPFAPDPQEPYDPEIFVPGTRADVDITGVGEEMARLVVRPMEEGLNQMSATIITGVKYLGRVSELLAQQNEVNQEEKKDLRKREEDLRLREEDMRRRETEYCKEKEEHLKVREDFRKERDGLYGDRDKLRSDTDRLRQEQKGVILILMLLVIVLAFLLGRQ</sequence>
<accession>A0AAN6XST7</accession>
<keyword evidence="3" id="KW-0812">Transmembrane</keyword>
<organism evidence="4 5">
    <name type="scientific">Triangularia verruculosa</name>
    <dbReference type="NCBI Taxonomy" id="2587418"/>
    <lineage>
        <taxon>Eukaryota</taxon>
        <taxon>Fungi</taxon>
        <taxon>Dikarya</taxon>
        <taxon>Ascomycota</taxon>
        <taxon>Pezizomycotina</taxon>
        <taxon>Sordariomycetes</taxon>
        <taxon>Sordariomycetidae</taxon>
        <taxon>Sordariales</taxon>
        <taxon>Podosporaceae</taxon>
        <taxon>Triangularia</taxon>
    </lineage>
</organism>
<feature type="transmembrane region" description="Helical" evidence="3">
    <location>
        <begin position="158"/>
        <end position="175"/>
    </location>
</feature>
<keyword evidence="3" id="KW-0472">Membrane</keyword>
<dbReference type="AlphaFoldDB" id="A0AAN6XST7"/>
<protein>
    <submittedName>
        <fullName evidence="4">Uncharacterized protein</fullName>
    </submittedName>
</protein>